<name>A0A120EDY6_BACMY</name>
<reference evidence="1 4" key="2">
    <citation type="submission" date="2017-04" db="EMBL/GenBank/DDBJ databases">
        <title>The Characteristic of a Fine Plant Growth-Promoting Rhizobacteria Bacillus mycoides Gnyt1 and its Whole Genome Sequencing Analysis.</title>
        <authorList>
            <person name="Li J.H."/>
            <person name="Yao T."/>
        </authorList>
    </citation>
    <scope>NUCLEOTIDE SEQUENCE [LARGE SCALE GENOMIC DNA]</scope>
    <source>
        <strain evidence="1 4">Gnyt1</strain>
    </source>
</reference>
<dbReference type="Proteomes" id="UP000065797">
    <property type="component" value="Unassembled WGS sequence"/>
</dbReference>
<evidence type="ECO:0000313" key="2">
    <source>
        <dbReference type="EMBL" id="KWU58271.1"/>
    </source>
</evidence>
<reference evidence="2 3" key="1">
    <citation type="submission" date="2016-01" db="EMBL/GenBank/DDBJ databases">
        <authorList>
            <person name="McClelland M."/>
            <person name="Jain A."/>
            <person name="Saraogi P."/>
            <person name="Mendelson R."/>
            <person name="Westerman R."/>
            <person name="SanMiguel P."/>
            <person name="Csonka L."/>
        </authorList>
    </citation>
    <scope>NUCLEOTIDE SEQUENCE [LARGE SCALE GENOMIC DNA]</scope>
    <source>
        <strain evidence="2 3">PE8-15</strain>
    </source>
</reference>
<dbReference type="Proteomes" id="UP000192932">
    <property type="component" value="Chromosome"/>
</dbReference>
<dbReference type="AlphaFoldDB" id="A0A120EDY6"/>
<evidence type="ECO:0000313" key="3">
    <source>
        <dbReference type="Proteomes" id="UP000065797"/>
    </source>
</evidence>
<accession>A0A120EDY6</accession>
<proteinExistence type="predicted"/>
<organism evidence="2 3">
    <name type="scientific">Bacillus mycoides</name>
    <dbReference type="NCBI Taxonomy" id="1405"/>
    <lineage>
        <taxon>Bacteria</taxon>
        <taxon>Bacillati</taxon>
        <taxon>Bacillota</taxon>
        <taxon>Bacilli</taxon>
        <taxon>Bacillales</taxon>
        <taxon>Bacillaceae</taxon>
        <taxon>Bacillus</taxon>
        <taxon>Bacillus cereus group</taxon>
    </lineage>
</organism>
<dbReference type="EMBL" id="LRPH01000072">
    <property type="protein sequence ID" value="KWU58271.1"/>
    <property type="molecule type" value="Genomic_DNA"/>
</dbReference>
<protein>
    <submittedName>
        <fullName evidence="2">Uncharacterized protein</fullName>
    </submittedName>
</protein>
<dbReference type="EMBL" id="CP020743">
    <property type="protein sequence ID" value="ARJ22365.1"/>
    <property type="molecule type" value="Genomic_DNA"/>
</dbReference>
<evidence type="ECO:0000313" key="4">
    <source>
        <dbReference type="Proteomes" id="UP000192932"/>
    </source>
</evidence>
<sequence length="61" mass="7285">MCCVTQKGKYQQLLILYDYKHWLFGSCNRMLRRGQKMVCEILIKKDKQSYLLSFKGEKSFG</sequence>
<evidence type="ECO:0000313" key="1">
    <source>
        <dbReference type="EMBL" id="ARJ22365.1"/>
    </source>
</evidence>
<gene>
    <name evidence="2" type="ORF">AWW70_21155</name>
    <name evidence="1" type="ORF">B7492_14530</name>
</gene>